<evidence type="ECO:0000313" key="2">
    <source>
        <dbReference type="EMBL" id="KAB8027417.1"/>
    </source>
</evidence>
<dbReference type="InterPro" id="IPR012433">
    <property type="entry name" value="Imm11"/>
</dbReference>
<dbReference type="Proteomes" id="UP000442694">
    <property type="component" value="Unassembled WGS sequence"/>
</dbReference>
<gene>
    <name evidence="2" type="ORF">GCL57_14570</name>
</gene>
<protein>
    <recommendedName>
        <fullName evidence="1">Immunity MXAN-0049 protein domain-containing protein</fullName>
    </recommendedName>
</protein>
<dbReference type="AlphaFoldDB" id="A0A833JCV2"/>
<reference evidence="2 3" key="1">
    <citation type="submission" date="2019-10" db="EMBL/GenBank/DDBJ databases">
        <title>New genus of Silvanigrellaceae.</title>
        <authorList>
            <person name="Pitt A."/>
            <person name="Hahn M.W."/>
        </authorList>
    </citation>
    <scope>NUCLEOTIDE SEQUENCE [LARGE SCALE GENOMIC DNA]</scope>
    <source>
        <strain evidence="2 3">33A1-SZDP</strain>
    </source>
</reference>
<name>A0A833JCV2_9BACT</name>
<dbReference type="EMBL" id="WFLN01000012">
    <property type="protein sequence ID" value="KAB8027417.1"/>
    <property type="molecule type" value="Genomic_DNA"/>
</dbReference>
<comment type="caution">
    <text evidence="2">The sequence shown here is derived from an EMBL/GenBank/DDBJ whole genome shotgun (WGS) entry which is preliminary data.</text>
</comment>
<accession>A0A833JCV2</accession>
<sequence length="193" mass="22332">MKYYQIIPKVRGYHMVNIIQSGDILASYAHWAFTKCVYRQENYNLYCITNPDLGPKFGDLMFGREGAVFINESFEQVLNKVDQSHFQLIPIRKGISDCPQKYQILNILKCIDCLNEELSVFTPTPEDKRKLPAFYGNKYELSKLVIDLKKIPEGSHLFRLMGCDSIVIVSEEIAKNIRKMKLIGFNLKLIDNN</sequence>
<dbReference type="RefSeq" id="WP_152214088.1">
    <property type="nucleotide sequence ID" value="NZ_WFLN01000012.1"/>
</dbReference>
<evidence type="ECO:0000259" key="1">
    <source>
        <dbReference type="Pfam" id="PF07791"/>
    </source>
</evidence>
<proteinExistence type="predicted"/>
<dbReference type="Pfam" id="PF07791">
    <property type="entry name" value="Imm11"/>
    <property type="match status" value="1"/>
</dbReference>
<keyword evidence="3" id="KW-1185">Reference proteome</keyword>
<feature type="domain" description="Immunity MXAN-0049 protein" evidence="1">
    <location>
        <begin position="54"/>
        <end position="188"/>
    </location>
</feature>
<organism evidence="2 3">
    <name type="scientific">Fluviispira multicolorata</name>
    <dbReference type="NCBI Taxonomy" id="2654512"/>
    <lineage>
        <taxon>Bacteria</taxon>
        <taxon>Pseudomonadati</taxon>
        <taxon>Bdellovibrionota</taxon>
        <taxon>Oligoflexia</taxon>
        <taxon>Silvanigrellales</taxon>
        <taxon>Silvanigrellaceae</taxon>
        <taxon>Fluviispira</taxon>
    </lineage>
</organism>
<evidence type="ECO:0000313" key="3">
    <source>
        <dbReference type="Proteomes" id="UP000442694"/>
    </source>
</evidence>